<dbReference type="SUPFAM" id="SSF52540">
    <property type="entry name" value="P-loop containing nucleoside triphosphate hydrolases"/>
    <property type="match status" value="1"/>
</dbReference>
<comment type="caution">
    <text evidence="2">The sequence shown here is derived from an EMBL/GenBank/DDBJ whole genome shotgun (WGS) entry which is preliminary data.</text>
</comment>
<organism evidence="2 3">
    <name type="scientific">Saccharopolyspora mangrovi</name>
    <dbReference type="NCBI Taxonomy" id="3082379"/>
    <lineage>
        <taxon>Bacteria</taxon>
        <taxon>Bacillati</taxon>
        <taxon>Actinomycetota</taxon>
        <taxon>Actinomycetes</taxon>
        <taxon>Pseudonocardiales</taxon>
        <taxon>Pseudonocardiaceae</taxon>
        <taxon>Saccharopolyspora</taxon>
    </lineage>
</organism>
<protein>
    <submittedName>
        <fullName evidence="2">ATP-binding protein</fullName>
    </submittedName>
</protein>
<keyword evidence="2" id="KW-0547">Nucleotide-binding</keyword>
<dbReference type="Proteomes" id="UP001327093">
    <property type="component" value="Unassembled WGS sequence"/>
</dbReference>
<evidence type="ECO:0000256" key="1">
    <source>
        <dbReference type="SAM" id="MobiDB-lite"/>
    </source>
</evidence>
<dbReference type="InterPro" id="IPR027417">
    <property type="entry name" value="P-loop_NTPase"/>
</dbReference>
<sequence>MKTRTNERSAAQLLADFGAPPPSKPRTPNRPTAQKERVNRPIAPRRGLARPGQGWAPVEAPLAVYEAATHEIGGLFPLLASNGVPAVGARIGYDTVSGGAFYAHPIEWVLRGLATNPNMVIFGEPGRGKSSTVVAFLLRMMLFGVRTLISGDVKGEYSPLLRALDINPIALGRGSSARLNALDLGPLASRWDSWSVDRQREELDGVLGRWVKLLTALAEAQGYSPTVTDEAVLSQVLRRLVGAADGYTHLRPVTIPDVQRELADPAPELWEDTRFADRRQFLDTLRPITDALANLVSGPLAGLFDAPTNFELDWAAPIQSMDLSLLRSRGDQAVAVALTCLGSWSSMITDLQDDGEIRIVVRDEVWRQMRLGPKAVQAVDSDLRLSRAEKKIQILVGHKPSDFLSVGNAGSQEVAIAKDLLALCSTRILFGQSTRVADELAEDFALSGKESDVTTGWCMERTGRALWKIENNPGYKVQSVLSRTEKHTFDTNAQLRAGGDR</sequence>
<name>A0ABU6AIJ9_9PSEU</name>
<accession>A0ABU6AIJ9</accession>
<reference evidence="2 3" key="1">
    <citation type="submission" date="2023-10" db="EMBL/GenBank/DDBJ databases">
        <title>Saccharopolyspora sp. nov., isolated from mangrove soil.</title>
        <authorList>
            <person name="Lu Y."/>
            <person name="Liu W."/>
        </authorList>
    </citation>
    <scope>NUCLEOTIDE SEQUENCE [LARGE SCALE GENOMIC DNA]</scope>
    <source>
        <strain evidence="2 3">S2-29</strain>
    </source>
</reference>
<dbReference type="Gene3D" id="3.40.50.300">
    <property type="entry name" value="P-loop containing nucleotide triphosphate hydrolases"/>
    <property type="match status" value="2"/>
</dbReference>
<keyword evidence="3" id="KW-1185">Reference proteome</keyword>
<proteinExistence type="predicted"/>
<gene>
    <name evidence="2" type="ORF">R4I43_28285</name>
</gene>
<evidence type="ECO:0000313" key="3">
    <source>
        <dbReference type="Proteomes" id="UP001327093"/>
    </source>
</evidence>
<dbReference type="RefSeq" id="WP_324268752.1">
    <property type="nucleotide sequence ID" value="NZ_JAWLNX010000027.1"/>
</dbReference>
<feature type="region of interest" description="Disordered" evidence="1">
    <location>
        <begin position="1"/>
        <end position="52"/>
    </location>
</feature>
<keyword evidence="2" id="KW-0067">ATP-binding</keyword>
<dbReference type="GO" id="GO:0005524">
    <property type="term" value="F:ATP binding"/>
    <property type="evidence" value="ECO:0007669"/>
    <property type="project" value="UniProtKB-KW"/>
</dbReference>
<evidence type="ECO:0000313" key="2">
    <source>
        <dbReference type="EMBL" id="MEB3371313.1"/>
    </source>
</evidence>
<dbReference type="EMBL" id="JAWLNX010000027">
    <property type="protein sequence ID" value="MEB3371313.1"/>
    <property type="molecule type" value="Genomic_DNA"/>
</dbReference>